<dbReference type="GO" id="GO:0016773">
    <property type="term" value="F:phosphotransferase activity, alcohol group as acceptor"/>
    <property type="evidence" value="ECO:0007669"/>
    <property type="project" value="InterPro"/>
</dbReference>
<dbReference type="GO" id="GO:0016301">
    <property type="term" value="F:kinase activity"/>
    <property type="evidence" value="ECO:0007669"/>
    <property type="project" value="UniProtKB-KW"/>
</dbReference>
<keyword evidence="2" id="KW-1185">Reference proteome</keyword>
<dbReference type="RefSeq" id="WP_051635582.1">
    <property type="nucleotide sequence ID" value="NZ_CAAAIS010000017.1"/>
</dbReference>
<dbReference type="InterPro" id="IPR006748">
    <property type="entry name" value="NH2Glyco/OHUrea_AB-resist_kin"/>
</dbReference>
<dbReference type="OrthoDB" id="3638028at2"/>
<keyword evidence="1" id="KW-0418">Kinase</keyword>
<evidence type="ECO:0000313" key="2">
    <source>
        <dbReference type="Proteomes" id="UP000255297"/>
    </source>
</evidence>
<dbReference type="Proteomes" id="UP000255297">
    <property type="component" value="Unassembled WGS sequence"/>
</dbReference>
<sequence length="291" mass="33818">MEEFIVNITNIYGARGERWINQLPDYLAALTEYWNLSDVIPVPNMTFNYVAKALLHQQKPVVLKMGYDKKSLENEKRALLDLNRQGSIDLIDYNRQYNALLLQQAIPGMTLKSIYPIQMDYAMDCYVKTMFRLHHPHLPQRIKHPHISEWLSELDKPEASRIPIALLSRAIHLKNKLLSSLKTPILLHGDLHHDNILKHGNDWLAIDPKGVIGDREFEIAAFDFMYVSELANIKDIKSIMEKRIEVLAQKSNLDAQRIKDWIFVRLILMAAWLLEDNDDPTWAIKLADLLF</sequence>
<dbReference type="Pfam" id="PF04655">
    <property type="entry name" value="APH_6_hur"/>
    <property type="match status" value="1"/>
</dbReference>
<evidence type="ECO:0000313" key="1">
    <source>
        <dbReference type="EMBL" id="STY31726.1"/>
    </source>
</evidence>
<accession>A0A378LVL8</accession>
<name>A0A378LVL8_9GAMM</name>
<proteinExistence type="predicted"/>
<dbReference type="STRING" id="1122170.GCA_000701265_01501"/>
<dbReference type="InterPro" id="IPR011009">
    <property type="entry name" value="Kinase-like_dom_sf"/>
</dbReference>
<dbReference type="Gene3D" id="3.90.1200.10">
    <property type="match status" value="1"/>
</dbReference>
<dbReference type="GO" id="GO:0019748">
    <property type="term" value="P:secondary metabolic process"/>
    <property type="evidence" value="ECO:0007669"/>
    <property type="project" value="InterPro"/>
</dbReference>
<keyword evidence="1" id="KW-0808">Transferase</keyword>
<gene>
    <name evidence="1" type="ORF">NCTC11532_03038</name>
</gene>
<reference evidence="1 2" key="1">
    <citation type="submission" date="2018-06" db="EMBL/GenBank/DDBJ databases">
        <authorList>
            <consortium name="Pathogen Informatics"/>
            <person name="Doyle S."/>
        </authorList>
    </citation>
    <scope>NUCLEOTIDE SEQUENCE [LARGE SCALE GENOMIC DNA]</scope>
    <source>
        <strain evidence="1 2">NCTC11532</strain>
    </source>
</reference>
<protein>
    <submittedName>
        <fullName evidence="1">Fructosamine-3-kinase</fullName>
    </submittedName>
</protein>
<organism evidence="1 2">
    <name type="scientific">Legionella wadsworthii</name>
    <dbReference type="NCBI Taxonomy" id="28088"/>
    <lineage>
        <taxon>Bacteria</taxon>
        <taxon>Pseudomonadati</taxon>
        <taxon>Pseudomonadota</taxon>
        <taxon>Gammaproteobacteria</taxon>
        <taxon>Legionellales</taxon>
        <taxon>Legionellaceae</taxon>
        <taxon>Legionella</taxon>
    </lineage>
</organism>
<dbReference type="SUPFAM" id="SSF56112">
    <property type="entry name" value="Protein kinase-like (PK-like)"/>
    <property type="match status" value="1"/>
</dbReference>
<dbReference type="EMBL" id="UGPB01000001">
    <property type="protein sequence ID" value="STY31726.1"/>
    <property type="molecule type" value="Genomic_DNA"/>
</dbReference>
<dbReference type="AlphaFoldDB" id="A0A378LVL8"/>